<evidence type="ECO:0000313" key="4">
    <source>
        <dbReference type="Proteomes" id="UP000216442"/>
    </source>
</evidence>
<proteinExistence type="predicted"/>
<keyword evidence="4" id="KW-1185">Reference proteome</keyword>
<sequence length="208" mass="23120">MILIGQYDSPFVRRVGIALTLYNLPFEHRPWSTFSDADKIRPYNPLTRVPTLVLDNGEVLIESHAMLDHLDSLVAADRRMFPTDEPARRQALKIAALATGLGDKAVSLFYEKLLHQPVSDLWVERCRKQIEGVMAVLEADRSTKPETYWFGDRIGHADIAVAAVLRFLGEAHPGLASLADFPALAAHAARLEALPVFRTVSQPFIPPA</sequence>
<reference evidence="3 4" key="1">
    <citation type="submission" date="2017-08" db="EMBL/GenBank/DDBJ databases">
        <title>Mesorhizobium wenxinae sp. nov., a novel rhizobial species isolated from root nodules of chickpea (Cicer arietinum L.).</title>
        <authorList>
            <person name="Zhang J."/>
        </authorList>
    </citation>
    <scope>NUCLEOTIDE SEQUENCE [LARGE SCALE GENOMIC DNA]</scope>
    <source>
        <strain evidence="3 4">SDW018</strain>
    </source>
</reference>
<dbReference type="PANTHER" id="PTHR44051:SF8">
    <property type="entry name" value="GLUTATHIONE S-TRANSFERASE GSTA"/>
    <property type="match status" value="1"/>
</dbReference>
<dbReference type="SUPFAM" id="SSF47616">
    <property type="entry name" value="GST C-terminal domain-like"/>
    <property type="match status" value="1"/>
</dbReference>
<dbReference type="CDD" id="cd03205">
    <property type="entry name" value="GST_C_6"/>
    <property type="match status" value="1"/>
</dbReference>
<dbReference type="SFLD" id="SFLDS00019">
    <property type="entry name" value="Glutathione_Transferase_(cytos"/>
    <property type="match status" value="1"/>
</dbReference>
<dbReference type="AlphaFoldDB" id="A0A271LPB4"/>
<keyword evidence="3" id="KW-0808">Transferase</keyword>
<dbReference type="GO" id="GO:0016740">
    <property type="term" value="F:transferase activity"/>
    <property type="evidence" value="ECO:0007669"/>
    <property type="project" value="UniProtKB-KW"/>
</dbReference>
<feature type="domain" description="GST N-terminal" evidence="1">
    <location>
        <begin position="1"/>
        <end position="78"/>
    </location>
</feature>
<dbReference type="Gene3D" id="3.40.30.10">
    <property type="entry name" value="Glutaredoxin"/>
    <property type="match status" value="1"/>
</dbReference>
<evidence type="ECO:0000259" key="1">
    <source>
        <dbReference type="PROSITE" id="PS50404"/>
    </source>
</evidence>
<dbReference type="Proteomes" id="UP000216442">
    <property type="component" value="Unassembled WGS sequence"/>
</dbReference>
<dbReference type="SUPFAM" id="SSF52833">
    <property type="entry name" value="Thioredoxin-like"/>
    <property type="match status" value="1"/>
</dbReference>
<dbReference type="PROSITE" id="PS50405">
    <property type="entry name" value="GST_CTER"/>
    <property type="match status" value="1"/>
</dbReference>
<dbReference type="RefSeq" id="WP_095492644.1">
    <property type="nucleotide sequence ID" value="NZ_NPKJ01000040.1"/>
</dbReference>
<evidence type="ECO:0000259" key="2">
    <source>
        <dbReference type="PROSITE" id="PS50405"/>
    </source>
</evidence>
<dbReference type="CDD" id="cd00570">
    <property type="entry name" value="GST_N_family"/>
    <property type="match status" value="1"/>
</dbReference>
<accession>A0A271LPB4</accession>
<dbReference type="Pfam" id="PF13417">
    <property type="entry name" value="GST_N_3"/>
    <property type="match status" value="1"/>
</dbReference>
<dbReference type="EMBL" id="NPKJ01000040">
    <property type="protein sequence ID" value="PAQ09627.1"/>
    <property type="molecule type" value="Genomic_DNA"/>
</dbReference>
<dbReference type="InterPro" id="IPR036249">
    <property type="entry name" value="Thioredoxin-like_sf"/>
</dbReference>
<comment type="caution">
    <text evidence="3">The sequence shown here is derived from an EMBL/GenBank/DDBJ whole genome shotgun (WGS) entry which is preliminary data.</text>
</comment>
<organism evidence="3 4">
    <name type="scientific">Mesorhizobium temperatum</name>
    <dbReference type="NCBI Taxonomy" id="241416"/>
    <lineage>
        <taxon>Bacteria</taxon>
        <taxon>Pseudomonadati</taxon>
        <taxon>Pseudomonadota</taxon>
        <taxon>Alphaproteobacteria</taxon>
        <taxon>Hyphomicrobiales</taxon>
        <taxon>Phyllobacteriaceae</taxon>
        <taxon>Mesorhizobium</taxon>
    </lineage>
</organism>
<name>A0A271LPB4_9HYPH</name>
<dbReference type="OrthoDB" id="9795329at2"/>
<dbReference type="InterPro" id="IPR036282">
    <property type="entry name" value="Glutathione-S-Trfase_C_sf"/>
</dbReference>
<dbReference type="Pfam" id="PF13410">
    <property type="entry name" value="GST_C_2"/>
    <property type="match status" value="1"/>
</dbReference>
<dbReference type="PROSITE" id="PS50404">
    <property type="entry name" value="GST_NTER"/>
    <property type="match status" value="1"/>
</dbReference>
<evidence type="ECO:0000313" key="3">
    <source>
        <dbReference type="EMBL" id="PAQ09627.1"/>
    </source>
</evidence>
<feature type="domain" description="GST C-terminal" evidence="2">
    <location>
        <begin position="84"/>
        <end position="208"/>
    </location>
</feature>
<dbReference type="PANTHER" id="PTHR44051">
    <property type="entry name" value="GLUTATHIONE S-TRANSFERASE-RELATED"/>
    <property type="match status" value="1"/>
</dbReference>
<dbReference type="InterPro" id="IPR004045">
    <property type="entry name" value="Glutathione_S-Trfase_N"/>
</dbReference>
<gene>
    <name evidence="3" type="ORF">CIT26_11240</name>
</gene>
<dbReference type="Gene3D" id="1.20.1050.10">
    <property type="match status" value="1"/>
</dbReference>
<protein>
    <submittedName>
        <fullName evidence="3">Glutathione S-transferase</fullName>
    </submittedName>
</protein>
<dbReference type="InterPro" id="IPR040079">
    <property type="entry name" value="Glutathione_S-Trfase"/>
</dbReference>
<dbReference type="InterPro" id="IPR010987">
    <property type="entry name" value="Glutathione-S-Trfase_C-like"/>
</dbReference>